<evidence type="ECO:0000256" key="6">
    <source>
        <dbReference type="ARBA" id="ARBA00022989"/>
    </source>
</evidence>
<feature type="transmembrane region" description="Helical" evidence="8">
    <location>
        <begin position="77"/>
        <end position="99"/>
    </location>
</feature>
<dbReference type="GO" id="GO:0022857">
    <property type="term" value="F:transmembrane transporter activity"/>
    <property type="evidence" value="ECO:0007669"/>
    <property type="project" value="InterPro"/>
</dbReference>
<dbReference type="Gene3D" id="1.20.1720.10">
    <property type="entry name" value="Multidrug resistance protein D"/>
    <property type="match status" value="1"/>
</dbReference>
<feature type="domain" description="Major facilitator superfamily (MFS) profile" evidence="9">
    <location>
        <begin position="10"/>
        <end position="473"/>
    </location>
</feature>
<dbReference type="EMBL" id="JAAIWK010000014">
    <property type="protein sequence ID" value="NEY20258.1"/>
    <property type="molecule type" value="Genomic_DNA"/>
</dbReference>
<gene>
    <name evidence="10" type="ORF">G4D61_09840</name>
</gene>
<evidence type="ECO:0000313" key="10">
    <source>
        <dbReference type="EMBL" id="NEY20258.1"/>
    </source>
</evidence>
<feature type="transmembrane region" description="Helical" evidence="8">
    <location>
        <begin position="221"/>
        <end position="245"/>
    </location>
</feature>
<sequence length="480" mass="52143">MKEKYYPWMLLSVTSLGVLLSTLNLSTLNVALPEVATHFHANELASNWILLSYMLVNTIFILVFGKIADIFGRRGMYLIGLLEFTIVSFLCGIAPNVWVLIVLRALQALGGALIITNTTPLITDAFPAKKLGTGLSINVLVASMSQLIGPVVGGFLVSHFGWRWVFWFNVPVGIIGFIWGMFTLRAVPGEAKGEKVDWTGNVITFLGLGGLILAMSEGGTAGWGSLPVIIGLILFVVLAFIFFVVEKHTRFPMIDFTLFYDRPYAMANLATFFNSLARSSVMLLIALFYQVVDSEDPFIAGLKVLPITIGMMIGSLIVGALTVKYSARLLSTAGLFGTCIGMLLLTWKIGDQDSLIWIMVGQLLIGIGTGVFQTPNTQSIMLTVPHERRGLANGIRSMLQNMGAVISTALSLMIVTSLLPPHLKSALYAGAGAHISAGDTHLIVIGYRTAFLVMLFLTLLAIAVSFLRNTKKEKLVKHPV</sequence>
<keyword evidence="6 8" id="KW-1133">Transmembrane helix</keyword>
<dbReference type="NCBIfam" id="TIGR00711">
    <property type="entry name" value="efflux_EmrB"/>
    <property type="match status" value="1"/>
</dbReference>
<dbReference type="SUPFAM" id="SSF103473">
    <property type="entry name" value="MFS general substrate transporter"/>
    <property type="match status" value="2"/>
</dbReference>
<dbReference type="AlphaFoldDB" id="A0A6M0PAH2"/>
<dbReference type="PANTHER" id="PTHR42718:SF9">
    <property type="entry name" value="MAJOR FACILITATOR SUPERFAMILY MULTIDRUG TRANSPORTER MFSC"/>
    <property type="match status" value="1"/>
</dbReference>
<protein>
    <submittedName>
        <fullName evidence="10">MFS transporter</fullName>
    </submittedName>
</protein>
<accession>A0A6M0PAH2</accession>
<feature type="transmembrane region" description="Helical" evidence="8">
    <location>
        <begin position="164"/>
        <end position="184"/>
    </location>
</feature>
<keyword evidence="3" id="KW-0813">Transport</keyword>
<evidence type="ECO:0000256" key="3">
    <source>
        <dbReference type="ARBA" id="ARBA00022448"/>
    </source>
</evidence>
<dbReference type="RefSeq" id="WP_025726954.1">
    <property type="nucleotide sequence ID" value="NZ_JAAIWK010000014.1"/>
</dbReference>
<proteinExistence type="inferred from homology"/>
<dbReference type="Gene3D" id="1.20.1250.20">
    <property type="entry name" value="MFS general substrate transporter like domains"/>
    <property type="match status" value="1"/>
</dbReference>
<evidence type="ECO:0000256" key="2">
    <source>
        <dbReference type="ARBA" id="ARBA00008537"/>
    </source>
</evidence>
<reference evidence="10 11" key="2">
    <citation type="submission" date="2020-03" db="EMBL/GenBank/DDBJ databases">
        <title>Bacillus aquiflavi sp. nov., isolated from yellow water of strong flavor Chinese baijiu in Yibin region of China.</title>
        <authorList>
            <person name="Xie J."/>
        </authorList>
    </citation>
    <scope>NUCLEOTIDE SEQUENCE [LARGE SCALE GENOMIC DNA]</scope>
    <source>
        <strain evidence="10 11">Gsoil 114</strain>
    </source>
</reference>
<comment type="similarity">
    <text evidence="2">Belongs to the major facilitator superfamily. EmrB family.</text>
</comment>
<feature type="transmembrane region" description="Helical" evidence="8">
    <location>
        <begin position="47"/>
        <end position="65"/>
    </location>
</feature>
<evidence type="ECO:0000313" key="11">
    <source>
        <dbReference type="Proteomes" id="UP000476934"/>
    </source>
</evidence>
<dbReference type="InterPro" id="IPR036259">
    <property type="entry name" value="MFS_trans_sf"/>
</dbReference>
<feature type="transmembrane region" description="Helical" evidence="8">
    <location>
        <begin position="329"/>
        <end position="349"/>
    </location>
</feature>
<dbReference type="Proteomes" id="UP000476934">
    <property type="component" value="Unassembled WGS sequence"/>
</dbReference>
<evidence type="ECO:0000256" key="1">
    <source>
        <dbReference type="ARBA" id="ARBA00004651"/>
    </source>
</evidence>
<dbReference type="InterPro" id="IPR004638">
    <property type="entry name" value="EmrB-like"/>
</dbReference>
<name>A0A6M0PAH2_9BACI</name>
<feature type="transmembrane region" description="Helical" evidence="8">
    <location>
        <begin position="445"/>
        <end position="467"/>
    </location>
</feature>
<evidence type="ECO:0000259" key="9">
    <source>
        <dbReference type="PROSITE" id="PS50850"/>
    </source>
</evidence>
<evidence type="ECO:0000256" key="5">
    <source>
        <dbReference type="ARBA" id="ARBA00022692"/>
    </source>
</evidence>
<reference evidence="10 11" key="1">
    <citation type="submission" date="2020-02" db="EMBL/GenBank/DDBJ databases">
        <authorList>
            <person name="Feng H."/>
        </authorList>
    </citation>
    <scope>NUCLEOTIDE SEQUENCE [LARGE SCALE GENOMIC DNA]</scope>
    <source>
        <strain evidence="10 11">Gsoil 114</strain>
    </source>
</reference>
<keyword evidence="11" id="KW-1185">Reference proteome</keyword>
<evidence type="ECO:0000256" key="7">
    <source>
        <dbReference type="ARBA" id="ARBA00023136"/>
    </source>
</evidence>
<keyword evidence="7 8" id="KW-0472">Membrane</keyword>
<dbReference type="CDD" id="cd17321">
    <property type="entry name" value="MFS_MMR_MDR_like"/>
    <property type="match status" value="1"/>
</dbReference>
<keyword evidence="5 8" id="KW-0812">Transmembrane</keyword>
<dbReference type="InterPro" id="IPR020846">
    <property type="entry name" value="MFS_dom"/>
</dbReference>
<feature type="transmembrane region" description="Helical" evidence="8">
    <location>
        <begin position="135"/>
        <end position="158"/>
    </location>
</feature>
<dbReference type="PANTHER" id="PTHR42718">
    <property type="entry name" value="MAJOR FACILITATOR SUPERFAMILY MULTIDRUG TRANSPORTER MFSC"/>
    <property type="match status" value="1"/>
</dbReference>
<evidence type="ECO:0000256" key="8">
    <source>
        <dbReference type="SAM" id="Phobius"/>
    </source>
</evidence>
<dbReference type="GO" id="GO:0005886">
    <property type="term" value="C:plasma membrane"/>
    <property type="evidence" value="ECO:0007669"/>
    <property type="project" value="UniProtKB-SubCell"/>
</dbReference>
<keyword evidence="4" id="KW-1003">Cell membrane</keyword>
<comment type="subcellular location">
    <subcellularLocation>
        <location evidence="1">Cell membrane</location>
        <topology evidence="1">Multi-pass membrane protein</topology>
    </subcellularLocation>
</comment>
<feature type="transmembrane region" description="Helical" evidence="8">
    <location>
        <begin position="298"/>
        <end position="322"/>
    </location>
</feature>
<organism evidence="10 11">
    <name type="scientific">Heyndrickxia ginsengihumi</name>
    <dbReference type="NCBI Taxonomy" id="363870"/>
    <lineage>
        <taxon>Bacteria</taxon>
        <taxon>Bacillati</taxon>
        <taxon>Bacillota</taxon>
        <taxon>Bacilli</taxon>
        <taxon>Bacillales</taxon>
        <taxon>Bacillaceae</taxon>
        <taxon>Heyndrickxia</taxon>
    </lineage>
</organism>
<feature type="transmembrane region" description="Helical" evidence="8">
    <location>
        <begin position="398"/>
        <end position="419"/>
    </location>
</feature>
<dbReference type="PROSITE" id="PS50850">
    <property type="entry name" value="MFS"/>
    <property type="match status" value="1"/>
</dbReference>
<evidence type="ECO:0000256" key="4">
    <source>
        <dbReference type="ARBA" id="ARBA00022475"/>
    </source>
</evidence>
<comment type="caution">
    <text evidence="10">The sequence shown here is derived from an EMBL/GenBank/DDBJ whole genome shotgun (WGS) entry which is preliminary data.</text>
</comment>
<feature type="transmembrane region" description="Helical" evidence="8">
    <location>
        <begin position="266"/>
        <end position="292"/>
    </location>
</feature>
<feature type="transmembrane region" description="Helical" evidence="8">
    <location>
        <begin position="355"/>
        <end position="372"/>
    </location>
</feature>
<dbReference type="Pfam" id="PF07690">
    <property type="entry name" value="MFS_1"/>
    <property type="match status" value="2"/>
</dbReference>
<dbReference type="InterPro" id="IPR011701">
    <property type="entry name" value="MFS"/>
</dbReference>